<keyword evidence="2" id="KW-1185">Reference proteome</keyword>
<organism evidence="1 2">
    <name type="scientific">Rhizophlyctis rosea</name>
    <dbReference type="NCBI Taxonomy" id="64517"/>
    <lineage>
        <taxon>Eukaryota</taxon>
        <taxon>Fungi</taxon>
        <taxon>Fungi incertae sedis</taxon>
        <taxon>Chytridiomycota</taxon>
        <taxon>Chytridiomycota incertae sedis</taxon>
        <taxon>Chytridiomycetes</taxon>
        <taxon>Rhizophlyctidales</taxon>
        <taxon>Rhizophlyctidaceae</taxon>
        <taxon>Rhizophlyctis</taxon>
    </lineage>
</organism>
<sequence length="224" mass="25352">MDLLKGFLNAVYAIAVQIATDLTSYENLSVDERTLVNVVSNYIGFSTDRTSASDYNEMVRRLQLRPDLFVETEGWESSIDGECNAPSEVPRLTEGLIVQVQQNVVLSQEVHSCVIALADDVANGISGHIDTGVHSILAIFYAENYRCRKTEDVILHKFKRNWNGSLNCSIVYARVYGCTTKRRVIASRSWRYEYEVDFKLTTFTINSEAAQREIYMSGGQRLQL</sequence>
<evidence type="ECO:0000313" key="1">
    <source>
        <dbReference type="EMBL" id="KAJ3048721.1"/>
    </source>
</evidence>
<gene>
    <name evidence="1" type="ORF">HK097_010259</name>
</gene>
<proteinExistence type="predicted"/>
<reference evidence="1" key="1">
    <citation type="submission" date="2020-05" db="EMBL/GenBank/DDBJ databases">
        <title>Phylogenomic resolution of chytrid fungi.</title>
        <authorList>
            <person name="Stajich J.E."/>
            <person name="Amses K."/>
            <person name="Simmons R."/>
            <person name="Seto K."/>
            <person name="Myers J."/>
            <person name="Bonds A."/>
            <person name="Quandt C.A."/>
            <person name="Barry K."/>
            <person name="Liu P."/>
            <person name="Grigoriev I."/>
            <person name="Longcore J.E."/>
            <person name="James T.Y."/>
        </authorList>
    </citation>
    <scope>NUCLEOTIDE SEQUENCE</scope>
    <source>
        <strain evidence="1">JEL0318</strain>
    </source>
</reference>
<dbReference type="Proteomes" id="UP001212841">
    <property type="component" value="Unassembled WGS sequence"/>
</dbReference>
<dbReference type="EMBL" id="JADGJD010000747">
    <property type="protein sequence ID" value="KAJ3048721.1"/>
    <property type="molecule type" value="Genomic_DNA"/>
</dbReference>
<accession>A0AAD5X0K4</accession>
<evidence type="ECO:0000313" key="2">
    <source>
        <dbReference type="Proteomes" id="UP001212841"/>
    </source>
</evidence>
<dbReference type="AlphaFoldDB" id="A0AAD5X0K4"/>
<comment type="caution">
    <text evidence="1">The sequence shown here is derived from an EMBL/GenBank/DDBJ whole genome shotgun (WGS) entry which is preliminary data.</text>
</comment>
<protein>
    <submittedName>
        <fullName evidence="1">Uncharacterized protein</fullName>
    </submittedName>
</protein>
<name>A0AAD5X0K4_9FUNG</name>